<dbReference type="GO" id="GO:0009638">
    <property type="term" value="P:phototropism"/>
    <property type="evidence" value="ECO:0007669"/>
    <property type="project" value="InterPro"/>
</dbReference>
<evidence type="ECO:0000256" key="1">
    <source>
        <dbReference type="SAM" id="MobiDB-lite"/>
    </source>
</evidence>
<dbReference type="EMBL" id="JAGYWB010000016">
    <property type="protein sequence ID" value="KAI0495406.1"/>
    <property type="molecule type" value="Genomic_DNA"/>
</dbReference>
<dbReference type="InterPro" id="IPR039615">
    <property type="entry name" value="PKS"/>
</dbReference>
<dbReference type="Proteomes" id="UP000829196">
    <property type="component" value="Unassembled WGS sequence"/>
</dbReference>
<keyword evidence="3" id="KW-1185">Reference proteome</keyword>
<evidence type="ECO:0000313" key="3">
    <source>
        <dbReference type="Proteomes" id="UP000829196"/>
    </source>
</evidence>
<comment type="caution">
    <text evidence="2">The sequence shown here is derived from an EMBL/GenBank/DDBJ whole genome shotgun (WGS) entry which is preliminary data.</text>
</comment>
<evidence type="ECO:0000313" key="2">
    <source>
        <dbReference type="EMBL" id="KAI0495406.1"/>
    </source>
</evidence>
<sequence length="433" mass="47010">MAPGYPRSTGDLEGVDLAEWHQLKGSNGVRNRAEAQKCREYSRCKKMGSRWSQLAALRCRNRTRSLNSNMPSATLASPYNIPQELPFTYENSLSNNPRDDSFASYLAVVRDNLTPDFPITPTRLRPTPLHINLTRKRSDDDTEIDIFDAEKYFNGSPNTDPATPVEKTTNLPSPSVTLTKSHSLTWTVAGSSSGCSSQTTVNSRNVLLRDRRRRAVFGCGGGRVFHLGGLGFWCSSCSRKHAVNVNKVNESGSMSSGDNFVEQKQTISRSPVSWRIETSSPATWPTSQRRRQPTLPPPPQKFLDKEEDDRSDSSSDLFEIESVAMSRTGYEPSEASIAWSVVTASAANVSVASDRSVEIGKGRRKSAGLLLAGCASHKAVEVSTTAAAEVESSISPVVARYHVDLEAGGGSGRIVTGRASGTSWHGGSGRIVP</sequence>
<reference evidence="2" key="1">
    <citation type="journal article" date="2022" name="Front. Genet.">
        <title>Chromosome-Scale Assembly of the Dendrobium nobile Genome Provides Insights Into the Molecular Mechanism of the Biosynthesis of the Medicinal Active Ingredient of Dendrobium.</title>
        <authorList>
            <person name="Xu Q."/>
            <person name="Niu S.-C."/>
            <person name="Li K.-L."/>
            <person name="Zheng P.-J."/>
            <person name="Zhang X.-J."/>
            <person name="Jia Y."/>
            <person name="Liu Y."/>
            <person name="Niu Y.-X."/>
            <person name="Yu L.-H."/>
            <person name="Chen D.-F."/>
            <person name="Zhang G.-Q."/>
        </authorList>
    </citation>
    <scope>NUCLEOTIDE SEQUENCE</scope>
    <source>
        <tissue evidence="2">Leaf</tissue>
    </source>
</reference>
<dbReference type="OrthoDB" id="760005at2759"/>
<accession>A0A8T3AFQ9</accession>
<name>A0A8T3AFQ9_DENNO</name>
<dbReference type="PANTHER" id="PTHR33781">
    <property type="entry name" value="PROTEIN PHYTOCHROME KINASE SUBSTRATE 1-RELATED"/>
    <property type="match status" value="1"/>
</dbReference>
<protein>
    <submittedName>
        <fullName evidence="2">Uncharacterized protein</fullName>
    </submittedName>
</protein>
<feature type="region of interest" description="Disordered" evidence="1">
    <location>
        <begin position="155"/>
        <end position="176"/>
    </location>
</feature>
<feature type="region of interest" description="Disordered" evidence="1">
    <location>
        <begin position="412"/>
        <end position="433"/>
    </location>
</feature>
<dbReference type="AlphaFoldDB" id="A0A8T3AFQ9"/>
<organism evidence="2 3">
    <name type="scientific">Dendrobium nobile</name>
    <name type="common">Orchid</name>
    <dbReference type="NCBI Taxonomy" id="94219"/>
    <lineage>
        <taxon>Eukaryota</taxon>
        <taxon>Viridiplantae</taxon>
        <taxon>Streptophyta</taxon>
        <taxon>Embryophyta</taxon>
        <taxon>Tracheophyta</taxon>
        <taxon>Spermatophyta</taxon>
        <taxon>Magnoliopsida</taxon>
        <taxon>Liliopsida</taxon>
        <taxon>Asparagales</taxon>
        <taxon>Orchidaceae</taxon>
        <taxon>Epidendroideae</taxon>
        <taxon>Malaxideae</taxon>
        <taxon>Dendrobiinae</taxon>
        <taxon>Dendrobium</taxon>
    </lineage>
</organism>
<feature type="region of interest" description="Disordered" evidence="1">
    <location>
        <begin position="271"/>
        <end position="315"/>
    </location>
</feature>
<feature type="compositionally biased region" description="Polar residues" evidence="1">
    <location>
        <begin position="271"/>
        <end position="284"/>
    </location>
</feature>
<feature type="compositionally biased region" description="Gly residues" evidence="1">
    <location>
        <begin position="424"/>
        <end position="433"/>
    </location>
</feature>
<gene>
    <name evidence="2" type="ORF">KFK09_021707</name>
</gene>
<dbReference type="PANTHER" id="PTHR33781:SF4">
    <property type="entry name" value="PROTEIN PHYTOCHROME KINASE SUBSTRATE 1"/>
    <property type="match status" value="1"/>
</dbReference>
<proteinExistence type="predicted"/>